<feature type="domain" description="DUF397" evidence="1">
    <location>
        <begin position="10"/>
        <end position="62"/>
    </location>
</feature>
<proteinExistence type="predicted"/>
<reference evidence="2" key="1">
    <citation type="submission" date="2017-12" db="EMBL/GenBank/DDBJ databases">
        <title>Sequencing the genomes of 1000 Actinobacteria strains.</title>
        <authorList>
            <person name="Klenk H.-P."/>
        </authorList>
    </citation>
    <scope>NUCLEOTIDE SEQUENCE [LARGE SCALE GENOMIC DNA]</scope>
    <source>
        <strain evidence="2">DSM 44228</strain>
    </source>
</reference>
<evidence type="ECO:0000313" key="3">
    <source>
        <dbReference type="Proteomes" id="UP000233786"/>
    </source>
</evidence>
<keyword evidence="3" id="KW-1185">Reference proteome</keyword>
<organism evidence="2 3">
    <name type="scientific">Saccharopolyspora spinosa</name>
    <dbReference type="NCBI Taxonomy" id="60894"/>
    <lineage>
        <taxon>Bacteria</taxon>
        <taxon>Bacillati</taxon>
        <taxon>Actinomycetota</taxon>
        <taxon>Actinomycetes</taxon>
        <taxon>Pseudonocardiales</taxon>
        <taxon>Pseudonocardiaceae</taxon>
        <taxon>Saccharopolyspora</taxon>
    </lineage>
</organism>
<comment type="caution">
    <text evidence="2">The sequence shown here is derived from an EMBL/GenBank/DDBJ whole genome shotgun (WGS) entry which is preliminary data.</text>
</comment>
<gene>
    <name evidence="2" type="ORF">A8926_0514</name>
</gene>
<dbReference type="AlphaFoldDB" id="A0A2N3XQT2"/>
<protein>
    <submittedName>
        <fullName evidence="2">Uncharacterized protein DUF397</fullName>
    </submittedName>
</protein>
<name>A0A2N3XQT2_SACSN</name>
<evidence type="ECO:0000259" key="1">
    <source>
        <dbReference type="Pfam" id="PF04149"/>
    </source>
</evidence>
<evidence type="ECO:0000313" key="2">
    <source>
        <dbReference type="EMBL" id="PKW13013.1"/>
    </source>
</evidence>
<dbReference type="Pfam" id="PF04149">
    <property type="entry name" value="DUF397"/>
    <property type="match status" value="1"/>
</dbReference>
<dbReference type="Proteomes" id="UP000233786">
    <property type="component" value="Unassembled WGS sequence"/>
</dbReference>
<dbReference type="STRING" id="994479.GCA_000194155_05996"/>
<dbReference type="InterPro" id="IPR007278">
    <property type="entry name" value="DUF397"/>
</dbReference>
<accession>A0A2N3XQT2</accession>
<sequence length="68" mass="7276">MVRASELSVTWRKSSRSQNGADNCVEVARLSTATAVRDSKDPDGPALVFGAGVFGGFLDRIKAERFSS</sequence>
<dbReference type="EMBL" id="PJNB01000001">
    <property type="protein sequence ID" value="PKW13013.1"/>
    <property type="molecule type" value="Genomic_DNA"/>
</dbReference>